<keyword evidence="4" id="KW-0418">Kinase</keyword>
<sequence length="75" mass="9028">MLIYRVFWMHSFLPAVSFLLHLHQKETTQTKIYRVCTFQEHKHTRFLKEGVCVCVCVCVYTYILWIGLCILILMM</sequence>
<dbReference type="InterPro" id="IPR008271">
    <property type="entry name" value="Ser/Thr_kinase_AS"/>
</dbReference>
<dbReference type="FunFam" id="3.10.50.10:FF:000015">
    <property type="entry name" value="Chitotriosidase-1"/>
    <property type="match status" value="1"/>
</dbReference>
<dbReference type="InterPro" id="IPR000719">
    <property type="entry name" value="Prot_kinase_dom"/>
</dbReference>
<gene>
    <name evidence="6" type="ORF">POPTR_018G126925v4</name>
</gene>
<dbReference type="SMART" id="SM00220">
    <property type="entry name" value="S_TKc"/>
    <property type="match status" value="1"/>
</dbReference>
<dbReference type="Proteomes" id="UP000006729">
    <property type="component" value="Chromosome 18"/>
</dbReference>
<dbReference type="CDD" id="cd02879">
    <property type="entry name" value="GH18_plant_chitinase_class_V"/>
    <property type="match status" value="1"/>
</dbReference>
<dbReference type="InterPro" id="IPR001223">
    <property type="entry name" value="Glyco_hydro18_cat"/>
</dbReference>
<dbReference type="GO" id="GO:0008061">
    <property type="term" value="F:chitin binding"/>
    <property type="evidence" value="ECO:0007669"/>
    <property type="project" value="InterPro"/>
</dbReference>
<evidence type="ECO:0000256" key="1">
    <source>
        <dbReference type="ARBA" id="ARBA00022527"/>
    </source>
</evidence>
<dbReference type="GO" id="GO:0007165">
    <property type="term" value="P:signal transduction"/>
    <property type="evidence" value="ECO:0000318"/>
    <property type="project" value="GO_Central"/>
</dbReference>
<accession>A0A2K1WZD0</accession>
<name>A0A2K1WZD0_POPTR</name>
<dbReference type="PANTHER" id="PTHR27002">
    <property type="entry name" value="RECEPTOR-LIKE SERINE/THREONINE-PROTEIN KINASE SD1-8"/>
    <property type="match status" value="1"/>
</dbReference>
<dbReference type="SUPFAM" id="SSF56112">
    <property type="entry name" value="Protein kinase-like (PK-like)"/>
    <property type="match status" value="1"/>
</dbReference>
<dbReference type="InterPro" id="IPR017853">
    <property type="entry name" value="GH"/>
</dbReference>
<evidence type="ECO:0000256" key="2">
    <source>
        <dbReference type="ARBA" id="ARBA00022679"/>
    </source>
</evidence>
<dbReference type="GO" id="GO:0005886">
    <property type="term" value="C:plasma membrane"/>
    <property type="evidence" value="ECO:0000318"/>
    <property type="project" value="GO_Central"/>
</dbReference>
<dbReference type="SMART" id="SM00636">
    <property type="entry name" value="Glyco_18"/>
    <property type="match status" value="1"/>
</dbReference>
<organism evidence="6 7">
    <name type="scientific">Populus trichocarpa</name>
    <name type="common">Western balsam poplar</name>
    <name type="synonym">Populus balsamifera subsp. trichocarpa</name>
    <dbReference type="NCBI Taxonomy" id="3694"/>
    <lineage>
        <taxon>Eukaryota</taxon>
        <taxon>Viridiplantae</taxon>
        <taxon>Streptophyta</taxon>
        <taxon>Embryophyta</taxon>
        <taxon>Tracheophyta</taxon>
        <taxon>Spermatophyta</taxon>
        <taxon>Magnoliopsida</taxon>
        <taxon>eudicotyledons</taxon>
        <taxon>Gunneridae</taxon>
        <taxon>Pentapetalae</taxon>
        <taxon>rosids</taxon>
        <taxon>fabids</taxon>
        <taxon>Malpighiales</taxon>
        <taxon>Salicaceae</taxon>
        <taxon>Saliceae</taxon>
        <taxon>Populus</taxon>
    </lineage>
</organism>
<evidence type="ECO:0000256" key="5">
    <source>
        <dbReference type="ARBA" id="ARBA00022840"/>
    </source>
</evidence>
<dbReference type="Gene3D" id="3.10.50.10">
    <property type="match status" value="1"/>
</dbReference>
<keyword evidence="1" id="KW-0723">Serine/threonine-protein kinase</keyword>
<dbReference type="Gene3D" id="3.30.200.20">
    <property type="entry name" value="Phosphorylase Kinase, domain 1"/>
    <property type="match status" value="1"/>
</dbReference>
<dbReference type="AlphaFoldDB" id="A0A2K1WZD0"/>
<protein>
    <submittedName>
        <fullName evidence="6">Uncharacterized protein</fullName>
    </submittedName>
</protein>
<evidence type="ECO:0000313" key="7">
    <source>
        <dbReference type="Proteomes" id="UP000006729"/>
    </source>
</evidence>
<dbReference type="Pfam" id="PF00069">
    <property type="entry name" value="Pkinase"/>
    <property type="match status" value="1"/>
</dbReference>
<dbReference type="InterPro" id="IPR011583">
    <property type="entry name" value="Chitinase_II/V-like_cat"/>
</dbReference>
<evidence type="ECO:0000256" key="3">
    <source>
        <dbReference type="ARBA" id="ARBA00022741"/>
    </source>
</evidence>
<dbReference type="FunFam" id="3.30.200.20:FF:000951">
    <property type="entry name" value="Uncharacterized protein"/>
    <property type="match status" value="1"/>
</dbReference>
<dbReference type="GO" id="GO:0005975">
    <property type="term" value="P:carbohydrate metabolic process"/>
    <property type="evidence" value="ECO:0007669"/>
    <property type="project" value="InterPro"/>
</dbReference>
<dbReference type="GO" id="GO:0004674">
    <property type="term" value="F:protein serine/threonine kinase activity"/>
    <property type="evidence" value="ECO:0000318"/>
    <property type="project" value="GO_Central"/>
</dbReference>
<dbReference type="PROSITE" id="PS51910">
    <property type="entry name" value="GH18_2"/>
    <property type="match status" value="1"/>
</dbReference>
<dbReference type="InParanoid" id="A0A2K1WZD0"/>
<dbReference type="FunFam" id="1.10.510.10:FF:001964">
    <property type="entry name" value="Uncharacterized protein"/>
    <property type="match status" value="1"/>
</dbReference>
<dbReference type="CDD" id="cd14066">
    <property type="entry name" value="STKc_IRAK"/>
    <property type="match status" value="1"/>
</dbReference>
<dbReference type="Pfam" id="PF00704">
    <property type="entry name" value="Glyco_hydro_18"/>
    <property type="match status" value="1"/>
</dbReference>
<dbReference type="SUPFAM" id="SSF51445">
    <property type="entry name" value="(Trans)glycosidases"/>
    <property type="match status" value="1"/>
</dbReference>
<dbReference type="ExpressionAtlas" id="A0A2K1WZD0">
    <property type="expression patterns" value="differential"/>
</dbReference>
<dbReference type="InterPro" id="IPR011009">
    <property type="entry name" value="Kinase-like_dom_sf"/>
</dbReference>
<comment type="caution">
    <text evidence="6">The sequence shown here is derived from an EMBL/GenBank/DDBJ whole genome shotgun (WGS) entry which is preliminary data.</text>
</comment>
<dbReference type="SUPFAM" id="SSF54556">
    <property type="entry name" value="Chitinase insertion domain"/>
    <property type="match status" value="1"/>
</dbReference>
<evidence type="ECO:0000256" key="4">
    <source>
        <dbReference type="ARBA" id="ARBA00022777"/>
    </source>
</evidence>
<evidence type="ECO:0000313" key="6">
    <source>
        <dbReference type="EMBL" id="PNS93885.2"/>
    </source>
</evidence>
<dbReference type="Gene3D" id="3.20.20.80">
    <property type="entry name" value="Glycosidases"/>
    <property type="match status" value="1"/>
</dbReference>
<keyword evidence="7" id="KW-1185">Reference proteome</keyword>
<keyword evidence="2" id="KW-0808">Transferase</keyword>
<dbReference type="EMBL" id="CM009307">
    <property type="protein sequence ID" value="PNS93885.2"/>
    <property type="molecule type" value="Genomic_DNA"/>
</dbReference>
<dbReference type="PANTHER" id="PTHR27002:SF559">
    <property type="entry name" value="CYSTEINE-RICH RLK (RECEPTOR-LIKE KINASE) PROTEIN"/>
    <property type="match status" value="1"/>
</dbReference>
<dbReference type="PROSITE" id="PS50011">
    <property type="entry name" value="PROTEIN_KINASE_DOM"/>
    <property type="match status" value="1"/>
</dbReference>
<keyword evidence="5" id="KW-0067">ATP-binding</keyword>
<dbReference type="GO" id="GO:0006955">
    <property type="term" value="P:immune response"/>
    <property type="evidence" value="ECO:0000318"/>
    <property type="project" value="GO_Central"/>
</dbReference>
<dbReference type="GO" id="GO:0005524">
    <property type="term" value="F:ATP binding"/>
    <property type="evidence" value="ECO:0007669"/>
    <property type="project" value="UniProtKB-KW"/>
</dbReference>
<proteinExistence type="predicted"/>
<dbReference type="InterPro" id="IPR029070">
    <property type="entry name" value="Chitinase_insertion_sf"/>
</dbReference>
<dbReference type="PROSITE" id="PS00108">
    <property type="entry name" value="PROTEIN_KINASE_ST"/>
    <property type="match status" value="1"/>
</dbReference>
<keyword evidence="3" id="KW-0547">Nucleotide-binding</keyword>
<dbReference type="Gene3D" id="1.10.510.10">
    <property type="entry name" value="Transferase(Phosphotransferase) domain 1"/>
    <property type="match status" value="1"/>
</dbReference>
<reference evidence="6 7" key="1">
    <citation type="journal article" date="2006" name="Science">
        <title>The genome of black cottonwood, Populus trichocarpa (Torr. &amp; Gray).</title>
        <authorList>
            <person name="Tuskan G.A."/>
            <person name="Difazio S."/>
            <person name="Jansson S."/>
            <person name="Bohlmann J."/>
            <person name="Grigoriev I."/>
            <person name="Hellsten U."/>
            <person name="Putnam N."/>
            <person name="Ralph S."/>
            <person name="Rombauts S."/>
            <person name="Salamov A."/>
            <person name="Schein J."/>
            <person name="Sterck L."/>
            <person name="Aerts A."/>
            <person name="Bhalerao R.R."/>
            <person name="Bhalerao R.P."/>
            <person name="Blaudez D."/>
            <person name="Boerjan W."/>
            <person name="Brun A."/>
            <person name="Brunner A."/>
            <person name="Busov V."/>
            <person name="Campbell M."/>
            <person name="Carlson J."/>
            <person name="Chalot M."/>
            <person name="Chapman J."/>
            <person name="Chen G.L."/>
            <person name="Cooper D."/>
            <person name="Coutinho P.M."/>
            <person name="Couturier J."/>
            <person name="Covert S."/>
            <person name="Cronk Q."/>
            <person name="Cunningham R."/>
            <person name="Davis J."/>
            <person name="Degroeve S."/>
            <person name="Dejardin A."/>
            <person name="Depamphilis C."/>
            <person name="Detter J."/>
            <person name="Dirks B."/>
            <person name="Dubchak I."/>
            <person name="Duplessis S."/>
            <person name="Ehlting J."/>
            <person name="Ellis B."/>
            <person name="Gendler K."/>
            <person name="Goodstein D."/>
            <person name="Gribskov M."/>
            <person name="Grimwood J."/>
            <person name="Groover A."/>
            <person name="Gunter L."/>
            <person name="Hamberger B."/>
            <person name="Heinze B."/>
            <person name="Helariutta Y."/>
            <person name="Henrissat B."/>
            <person name="Holligan D."/>
            <person name="Holt R."/>
            <person name="Huang W."/>
            <person name="Islam-Faridi N."/>
            <person name="Jones S."/>
            <person name="Jones-Rhoades M."/>
            <person name="Jorgensen R."/>
            <person name="Joshi C."/>
            <person name="Kangasjarvi J."/>
            <person name="Karlsson J."/>
            <person name="Kelleher C."/>
            <person name="Kirkpatrick R."/>
            <person name="Kirst M."/>
            <person name="Kohler A."/>
            <person name="Kalluri U."/>
            <person name="Larimer F."/>
            <person name="Leebens-Mack J."/>
            <person name="Leple J.C."/>
            <person name="Locascio P."/>
            <person name="Lou Y."/>
            <person name="Lucas S."/>
            <person name="Martin F."/>
            <person name="Montanini B."/>
            <person name="Napoli C."/>
            <person name="Nelson D.R."/>
            <person name="Nelson C."/>
            <person name="Nieminen K."/>
            <person name="Nilsson O."/>
            <person name="Pereda V."/>
            <person name="Peter G."/>
            <person name="Philippe R."/>
            <person name="Pilate G."/>
            <person name="Poliakov A."/>
            <person name="Razumovskaya J."/>
            <person name="Richardson P."/>
            <person name="Rinaldi C."/>
            <person name="Ritland K."/>
            <person name="Rouze P."/>
            <person name="Ryaboy D."/>
            <person name="Schmutz J."/>
            <person name="Schrader J."/>
            <person name="Segerman B."/>
            <person name="Shin H."/>
            <person name="Siddiqui A."/>
            <person name="Sterky F."/>
            <person name="Terry A."/>
            <person name="Tsai C.J."/>
            <person name="Uberbacher E."/>
            <person name="Unneberg P."/>
            <person name="Vahala J."/>
            <person name="Wall K."/>
            <person name="Wessler S."/>
            <person name="Yang G."/>
            <person name="Yin T."/>
            <person name="Douglas C."/>
            <person name="Marra M."/>
            <person name="Sandberg G."/>
            <person name="Van de Peer Y."/>
            <person name="Rokhsar D."/>
        </authorList>
    </citation>
    <scope>NUCLEOTIDE SEQUENCE [LARGE SCALE GENOMIC DNA]</scope>
    <source>
        <strain evidence="7">cv. Nisqually</strain>
    </source>
</reference>